<keyword evidence="6" id="KW-1185">Reference proteome</keyword>
<accession>A0ABD6AXA8</accession>
<evidence type="ECO:0000259" key="3">
    <source>
        <dbReference type="Pfam" id="PF04967"/>
    </source>
</evidence>
<dbReference type="EMBL" id="JBHUDC010000005">
    <property type="protein sequence ID" value="MFD1514036.1"/>
    <property type="molecule type" value="Genomic_DNA"/>
</dbReference>
<proteinExistence type="predicted"/>
<dbReference type="InterPro" id="IPR007050">
    <property type="entry name" value="HTH_bacterioopsin"/>
</dbReference>
<feature type="domain" description="HVO-0513-like N-terminal" evidence="4">
    <location>
        <begin position="16"/>
        <end position="148"/>
    </location>
</feature>
<dbReference type="PANTHER" id="PTHR34236">
    <property type="entry name" value="DIMETHYL SULFOXIDE REDUCTASE TRANSCRIPTIONAL ACTIVATOR"/>
    <property type="match status" value="1"/>
</dbReference>
<name>A0ABD6AXA8_9EURY</name>
<evidence type="ECO:0000259" key="4">
    <source>
        <dbReference type="Pfam" id="PF24278"/>
    </source>
</evidence>
<dbReference type="InterPro" id="IPR036388">
    <property type="entry name" value="WH-like_DNA-bd_sf"/>
</dbReference>
<dbReference type="PANTHER" id="PTHR34236:SF1">
    <property type="entry name" value="DIMETHYL SULFOXIDE REDUCTASE TRANSCRIPTIONAL ACTIVATOR"/>
    <property type="match status" value="1"/>
</dbReference>
<evidence type="ECO:0000256" key="1">
    <source>
        <dbReference type="ARBA" id="ARBA00023015"/>
    </source>
</evidence>
<dbReference type="RefSeq" id="WP_250873991.1">
    <property type="nucleotide sequence ID" value="NZ_JALXFV010000005.1"/>
</dbReference>
<dbReference type="InterPro" id="IPR056493">
    <property type="entry name" value="HVO_0513_N"/>
</dbReference>
<keyword evidence="2" id="KW-0804">Transcription</keyword>
<sequence length="216" mass="24328">MRYFRAVVIPAGDGIHPIDAAFARDPEVTRELLHNVNLLGDGTAMTMYRLSGSVERIHDICDSPDVHEYHLAEGPDHVTLYAHFEPTETVARLLSLFQHHRLILDTPIEYTDRGGLRVLVIGTEETIREILPKVPDDISLKLERLGDYEPEAERLYSQLTPRQQETLQAALRVGYYQVPREATHEDVAAELDLSGGTVGEHLRKIEATVFSAITPR</sequence>
<evidence type="ECO:0000256" key="2">
    <source>
        <dbReference type="ARBA" id="ARBA00023163"/>
    </source>
</evidence>
<organism evidence="5 6">
    <name type="scientific">Halomarina rubra</name>
    <dbReference type="NCBI Taxonomy" id="2071873"/>
    <lineage>
        <taxon>Archaea</taxon>
        <taxon>Methanobacteriati</taxon>
        <taxon>Methanobacteriota</taxon>
        <taxon>Stenosarchaea group</taxon>
        <taxon>Halobacteria</taxon>
        <taxon>Halobacteriales</taxon>
        <taxon>Natronomonadaceae</taxon>
        <taxon>Halomarina</taxon>
    </lineage>
</organism>
<reference evidence="5 6" key="1">
    <citation type="journal article" date="2019" name="Int. J. Syst. Evol. Microbiol.">
        <title>The Global Catalogue of Microorganisms (GCM) 10K type strain sequencing project: providing services to taxonomists for standard genome sequencing and annotation.</title>
        <authorList>
            <consortium name="The Broad Institute Genomics Platform"/>
            <consortium name="The Broad Institute Genome Sequencing Center for Infectious Disease"/>
            <person name="Wu L."/>
            <person name="Ma J."/>
        </authorList>
    </citation>
    <scope>NUCLEOTIDE SEQUENCE [LARGE SCALE GENOMIC DNA]</scope>
    <source>
        <strain evidence="5 6">CGMCC 1.12563</strain>
    </source>
</reference>
<keyword evidence="1" id="KW-0805">Transcription regulation</keyword>
<dbReference type="Pfam" id="PF24278">
    <property type="entry name" value="HVO_0513_N"/>
    <property type="match status" value="1"/>
</dbReference>
<comment type="caution">
    <text evidence="5">The sequence shown here is derived from an EMBL/GenBank/DDBJ whole genome shotgun (WGS) entry which is preliminary data.</text>
</comment>
<dbReference type="Gene3D" id="1.10.10.10">
    <property type="entry name" value="Winged helix-like DNA-binding domain superfamily/Winged helix DNA-binding domain"/>
    <property type="match status" value="1"/>
</dbReference>
<dbReference type="AlphaFoldDB" id="A0ABD6AXA8"/>
<evidence type="ECO:0000313" key="6">
    <source>
        <dbReference type="Proteomes" id="UP001597187"/>
    </source>
</evidence>
<dbReference type="Proteomes" id="UP001597187">
    <property type="component" value="Unassembled WGS sequence"/>
</dbReference>
<protein>
    <submittedName>
        <fullName evidence="5">Helix-turn-helix domain-containing protein</fullName>
    </submittedName>
</protein>
<dbReference type="Pfam" id="PF04967">
    <property type="entry name" value="HTH_10"/>
    <property type="match status" value="1"/>
</dbReference>
<evidence type="ECO:0000313" key="5">
    <source>
        <dbReference type="EMBL" id="MFD1514036.1"/>
    </source>
</evidence>
<gene>
    <name evidence="5" type="ORF">ACFSBT_12170</name>
</gene>
<feature type="domain" description="HTH bat-type" evidence="3">
    <location>
        <begin position="159"/>
        <end position="210"/>
    </location>
</feature>